<evidence type="ECO:0000256" key="1">
    <source>
        <dbReference type="ARBA" id="ARBA00022490"/>
    </source>
</evidence>
<sequence length="705" mass="75627">MSMNPDLGAPSQLTGLQQTRVLHLLELPPCLQGTTIRVEFDDSTTTIDPTCAHSAHMVAEAFPHTFGGTEGLFANQTLEITDDALLSYKNQAGRTVDQIHTTEQVNAAMSTCCDLDLDGLVIIGGVTSNSDAAQLAETFARHNCKTKFLQSDPEIAMAKTKGSAPPSIVARQQAAAAAAATLAAIPSVAATTSMAAGGGNPQISADQAINARWYTDWILKWFYAEVGASNPLAGPLKEIQFRKEALVRPDEGQFEARLNLLEKVSRRLSMRDLTEEFIGLQIPPLMANWPIIFEDDSEGGLRKINLTSSPTAPVTSEQIIRASEKILGAPTPTEKEWRIKLVGSWERFNRVWGMLKLTPPPLMDWAPLEKGPQKRKAEAGSSSSAKTPVKKVARKPKNLAPSDPAPSSSRTSLSGSKEDEGTLLVKLIEEDTAQQSIHIEDTAGILEPQANIEEVRAPDTQEEQIEAPMGVDEAEVPANVPESGDNADQPRTSVVQEDTTQAGVPVDEGGVEVTMASIPEEVTRTSQDDAPAVQDLAADSDEDYTFDPPISPVLDLPENVEEPPVVEVSLEDTIQRPSTTSEPQPEITLQGPGRGKRHIEPLPTQGSTSSESTDESESTEGGPSSEVPRASEELSGPSLSRADQKASVMLPLITPFLEEKTGLGTLVKPLGEASRKVGETELVALLSRVKGSELNLAVERAAYQV</sequence>
<organism evidence="4 5">
    <name type="scientific">Zizania palustris</name>
    <name type="common">Northern wild rice</name>
    <dbReference type="NCBI Taxonomy" id="103762"/>
    <lineage>
        <taxon>Eukaryota</taxon>
        <taxon>Viridiplantae</taxon>
        <taxon>Streptophyta</taxon>
        <taxon>Embryophyta</taxon>
        <taxon>Tracheophyta</taxon>
        <taxon>Spermatophyta</taxon>
        <taxon>Magnoliopsida</taxon>
        <taxon>Liliopsida</taxon>
        <taxon>Poales</taxon>
        <taxon>Poaceae</taxon>
        <taxon>BOP clade</taxon>
        <taxon>Oryzoideae</taxon>
        <taxon>Oryzeae</taxon>
        <taxon>Zizaniinae</taxon>
        <taxon>Zizania</taxon>
    </lineage>
</organism>
<dbReference type="GO" id="GO:0006096">
    <property type="term" value="P:glycolytic process"/>
    <property type="evidence" value="ECO:0007669"/>
    <property type="project" value="UniProtKB-KW"/>
</dbReference>
<dbReference type="PANTHER" id="PTHR43650">
    <property type="entry name" value="PYROPHOSPHATE--FRUCTOSE 6-PHOSPHATE 1-PHOSPHOTRANSFERASE"/>
    <property type="match status" value="1"/>
</dbReference>
<evidence type="ECO:0000313" key="5">
    <source>
        <dbReference type="Proteomes" id="UP000729402"/>
    </source>
</evidence>
<evidence type="ECO:0000256" key="2">
    <source>
        <dbReference type="ARBA" id="ARBA00023152"/>
    </source>
</evidence>
<gene>
    <name evidence="4" type="ORF">GUJ93_ZPchr0002g23901</name>
</gene>
<reference evidence="4" key="1">
    <citation type="journal article" date="2021" name="bioRxiv">
        <title>Whole Genome Assembly and Annotation of Northern Wild Rice, Zizania palustris L., Supports a Whole Genome Duplication in the Zizania Genus.</title>
        <authorList>
            <person name="Haas M."/>
            <person name="Kono T."/>
            <person name="Macchietto M."/>
            <person name="Millas R."/>
            <person name="McGilp L."/>
            <person name="Shao M."/>
            <person name="Duquette J."/>
            <person name="Hirsch C.N."/>
            <person name="Kimball J."/>
        </authorList>
    </citation>
    <scope>NUCLEOTIDE SEQUENCE</scope>
    <source>
        <tissue evidence="4">Fresh leaf tissue</tissue>
    </source>
</reference>
<reference evidence="4" key="2">
    <citation type="submission" date="2021-02" db="EMBL/GenBank/DDBJ databases">
        <authorList>
            <person name="Kimball J.A."/>
            <person name="Haas M.W."/>
            <person name="Macchietto M."/>
            <person name="Kono T."/>
            <person name="Duquette J."/>
            <person name="Shao M."/>
        </authorList>
    </citation>
    <scope>NUCLEOTIDE SEQUENCE</scope>
    <source>
        <tissue evidence="4">Fresh leaf tissue</tissue>
    </source>
</reference>
<keyword evidence="2" id="KW-0324">Glycolysis</keyword>
<feature type="compositionally biased region" description="Polar residues" evidence="3">
    <location>
        <begin position="489"/>
        <end position="502"/>
    </location>
</feature>
<dbReference type="GO" id="GO:0015979">
    <property type="term" value="P:photosynthesis"/>
    <property type="evidence" value="ECO:0007669"/>
    <property type="project" value="TreeGrafter"/>
</dbReference>
<dbReference type="EMBL" id="JAAALK010000287">
    <property type="protein sequence ID" value="KAG8060914.1"/>
    <property type="molecule type" value="Genomic_DNA"/>
</dbReference>
<evidence type="ECO:0000256" key="3">
    <source>
        <dbReference type="SAM" id="MobiDB-lite"/>
    </source>
</evidence>
<feature type="compositionally biased region" description="Low complexity" evidence="3">
    <location>
        <begin position="552"/>
        <end position="568"/>
    </location>
</feature>
<feature type="region of interest" description="Disordered" evidence="3">
    <location>
        <begin position="474"/>
        <end position="644"/>
    </location>
</feature>
<feature type="region of interest" description="Disordered" evidence="3">
    <location>
        <begin position="363"/>
        <end position="419"/>
    </location>
</feature>
<proteinExistence type="predicted"/>
<keyword evidence="1" id="KW-0963">Cytoplasm</keyword>
<keyword evidence="5" id="KW-1185">Reference proteome</keyword>
<dbReference type="GO" id="GO:0047334">
    <property type="term" value="F:diphosphate-fructose-6-phosphate 1-phosphotransferase activity"/>
    <property type="evidence" value="ECO:0007669"/>
    <property type="project" value="TreeGrafter"/>
</dbReference>
<dbReference type="GO" id="GO:0009749">
    <property type="term" value="P:response to glucose"/>
    <property type="evidence" value="ECO:0007669"/>
    <property type="project" value="TreeGrafter"/>
</dbReference>
<name>A0A8J5S630_ZIZPA</name>
<feature type="compositionally biased region" description="Basic residues" evidence="3">
    <location>
        <begin position="388"/>
        <end position="397"/>
    </location>
</feature>
<evidence type="ECO:0000313" key="4">
    <source>
        <dbReference type="EMBL" id="KAG8060914.1"/>
    </source>
</evidence>
<comment type="caution">
    <text evidence="4">The sequence shown here is derived from an EMBL/GenBank/DDBJ whole genome shotgun (WGS) entry which is preliminary data.</text>
</comment>
<protein>
    <submittedName>
        <fullName evidence="4">Uncharacterized protein</fullName>
    </submittedName>
</protein>
<dbReference type="GO" id="GO:0005829">
    <property type="term" value="C:cytosol"/>
    <property type="evidence" value="ECO:0007669"/>
    <property type="project" value="TreeGrafter"/>
</dbReference>
<dbReference type="PANTHER" id="PTHR43650:SF9">
    <property type="entry name" value="PYROPHOSPHATE--FRUCTOSE 6-PHOSPHATE 1-PHOSPHOTRANSFERASE SUBUNIT ALPHA"/>
    <property type="match status" value="1"/>
</dbReference>
<accession>A0A8J5S630</accession>
<dbReference type="Proteomes" id="UP000729402">
    <property type="component" value="Unassembled WGS sequence"/>
</dbReference>
<feature type="compositionally biased region" description="Polar residues" evidence="3">
    <location>
        <begin position="405"/>
        <end position="415"/>
    </location>
</feature>
<dbReference type="AlphaFoldDB" id="A0A8J5S630"/>